<dbReference type="GeneID" id="7420045"/>
<dbReference type="AlphaFoldDB" id="W8P1W9"/>
<dbReference type="HOGENOM" id="CLU_2422130_0_0_2"/>
<reference evidence="1 2" key="1">
    <citation type="submission" date="2014-02" db="EMBL/GenBank/DDBJ databases">
        <title>Genome Sequence of an Hyperthermophilic Archaeon, Thermococcus nautili 30-1, producing viral vesicles.</title>
        <authorList>
            <person name="Oberto J."/>
            <person name="Gaudin M."/>
            <person name="Cossu M."/>
            <person name="Gorlas A."/>
            <person name="Slesarev A."/>
            <person name="Marguet E."/>
            <person name="Forterre P."/>
        </authorList>
    </citation>
    <scope>NUCLEOTIDE SEQUENCE [LARGE SCALE GENOMIC DNA]</scope>
    <source>
        <strain evidence="1 2">30-1</strain>
    </source>
</reference>
<dbReference type="KEGG" id="tnu:BD01_1119"/>
<dbReference type="OrthoDB" id="131084at2157"/>
<sequence length="90" mass="10966">MSEVVVSKRDVLTYERLRVISELAPIRERVRAFEKKYGMTLKEFERKLTNSEESFEAWDDYIEWKAYVKKLEELEKRLKEIEHAERVRIA</sequence>
<name>W8P1W9_9EURY</name>
<organism evidence="1 2">
    <name type="scientific">Thermococcus nautili</name>
    <dbReference type="NCBI Taxonomy" id="195522"/>
    <lineage>
        <taxon>Archaea</taxon>
        <taxon>Methanobacteriati</taxon>
        <taxon>Methanobacteriota</taxon>
        <taxon>Thermococci</taxon>
        <taxon>Thermococcales</taxon>
        <taxon>Thermococcaceae</taxon>
        <taxon>Thermococcus</taxon>
    </lineage>
</organism>
<dbReference type="RefSeq" id="WP_014121649.1">
    <property type="nucleotide sequence ID" value="NZ_CP007264.1"/>
</dbReference>
<keyword evidence="2" id="KW-1185">Reference proteome</keyword>
<dbReference type="EMBL" id="CP007264">
    <property type="protein sequence ID" value="AHL22736.1"/>
    <property type="molecule type" value="Genomic_DNA"/>
</dbReference>
<gene>
    <name evidence="1" type="ORF">BD01_1119</name>
</gene>
<dbReference type="STRING" id="195522.BD01_1119"/>
<evidence type="ECO:0000313" key="1">
    <source>
        <dbReference type="EMBL" id="AHL22736.1"/>
    </source>
</evidence>
<evidence type="ECO:0000313" key="2">
    <source>
        <dbReference type="Proteomes" id="UP000019434"/>
    </source>
</evidence>
<protein>
    <submittedName>
        <fullName evidence="1">Uncharacterized protein</fullName>
    </submittedName>
</protein>
<dbReference type="eggNOG" id="arCOG05206">
    <property type="taxonomic scope" value="Archaea"/>
</dbReference>
<accession>W8P1W9</accession>
<dbReference type="Proteomes" id="UP000019434">
    <property type="component" value="Chromosome"/>
</dbReference>
<proteinExistence type="predicted"/>